<evidence type="ECO:0000313" key="3">
    <source>
        <dbReference type="Proteomes" id="UP001303899"/>
    </source>
</evidence>
<feature type="transmembrane region" description="Helical" evidence="1">
    <location>
        <begin position="18"/>
        <end position="39"/>
    </location>
</feature>
<keyword evidence="1" id="KW-0472">Membrane</keyword>
<protein>
    <recommendedName>
        <fullName evidence="4">Gustatory receptor</fullName>
    </recommendedName>
</protein>
<keyword evidence="3" id="KW-1185">Reference proteome</keyword>
<evidence type="ECO:0008006" key="4">
    <source>
        <dbReference type="Google" id="ProtNLM"/>
    </source>
</evidence>
<evidence type="ECO:0000256" key="1">
    <source>
        <dbReference type="SAM" id="Phobius"/>
    </source>
</evidence>
<dbReference type="Proteomes" id="UP001303899">
    <property type="component" value="Unassembled WGS sequence"/>
</dbReference>
<name>A0ABU5SAR4_9BACT</name>
<proteinExistence type="predicted"/>
<comment type="caution">
    <text evidence="2">The sequence shown here is derived from an EMBL/GenBank/DDBJ whole genome shotgun (WGS) entry which is preliminary data.</text>
</comment>
<reference evidence="2 3" key="1">
    <citation type="submission" date="2023-12" db="EMBL/GenBank/DDBJ databases">
        <title>Novel species of the genus Arcicella isolated from rivers.</title>
        <authorList>
            <person name="Lu H."/>
        </authorList>
    </citation>
    <scope>NUCLEOTIDE SEQUENCE [LARGE SCALE GENOMIC DNA]</scope>
    <source>
        <strain evidence="2 3">DC2W</strain>
    </source>
</reference>
<accession>A0ABU5SAR4</accession>
<feature type="transmembrane region" description="Helical" evidence="1">
    <location>
        <begin position="59"/>
        <end position="81"/>
    </location>
</feature>
<keyword evidence="1" id="KW-0812">Transmembrane</keyword>
<organism evidence="2 3">
    <name type="scientific">Arcicella gelida</name>
    <dbReference type="NCBI Taxonomy" id="2984195"/>
    <lineage>
        <taxon>Bacteria</taxon>
        <taxon>Pseudomonadati</taxon>
        <taxon>Bacteroidota</taxon>
        <taxon>Cytophagia</taxon>
        <taxon>Cytophagales</taxon>
        <taxon>Flectobacillaceae</taxon>
        <taxon>Arcicella</taxon>
    </lineage>
</organism>
<sequence length="401" mass="46183">MINKIISIKTKKQKITMLLGWILIVVFTLTILAYFILLTSSTEYSLVTLEYNLWSIPRIIRRTVQIYILFLLLVLAFCLSADKKNVVLYLRKFRLNTNVISPDNKGGLGKKIRIVTLQDESFPSMSSTRKDKLFAYVITFIIFISAILIIYYLEIVSIPVVSEGNSHLIVVIAFIIGYIMWLCITLLIFILFYIIVHNKNKVIQITKTQDIKIASSKVASLNFFIKRLSLLGTRSTIVETQNYLWQETVSSLISECDVAIIDITQLTDNITWEIKKCLSNNIPIVLIYSAEIKTQLIAILNHLSLHLNVETLSNIPALEFPANDKSQLSDFRINLVKIITESYSFSRQHVSINAYHFRRLFIYLFLFLLAIVFATLLTLTVGFHIETLIHQQCYYFILNNT</sequence>
<feature type="transmembrane region" description="Helical" evidence="1">
    <location>
        <begin position="133"/>
        <end position="153"/>
    </location>
</feature>
<gene>
    <name evidence="2" type="ORF">VB776_21750</name>
</gene>
<dbReference type="RefSeq" id="WP_323698985.1">
    <property type="nucleotide sequence ID" value="NZ_JAYGIL010000039.1"/>
</dbReference>
<dbReference type="EMBL" id="JAYGIL010000039">
    <property type="protein sequence ID" value="MEA5405580.1"/>
    <property type="molecule type" value="Genomic_DNA"/>
</dbReference>
<feature type="transmembrane region" description="Helical" evidence="1">
    <location>
        <begin position="168"/>
        <end position="196"/>
    </location>
</feature>
<evidence type="ECO:0000313" key="2">
    <source>
        <dbReference type="EMBL" id="MEA5405580.1"/>
    </source>
</evidence>
<keyword evidence="1" id="KW-1133">Transmembrane helix</keyword>
<feature type="transmembrane region" description="Helical" evidence="1">
    <location>
        <begin position="360"/>
        <end position="385"/>
    </location>
</feature>